<proteinExistence type="predicted"/>
<accession>A0A0A9FMQ0</accession>
<name>A0A0A9FMQ0_ARUDO</name>
<reference evidence="1" key="2">
    <citation type="journal article" date="2015" name="Data Brief">
        <title>Shoot transcriptome of the giant reed, Arundo donax.</title>
        <authorList>
            <person name="Barrero R.A."/>
            <person name="Guerrero F.D."/>
            <person name="Moolhuijzen P."/>
            <person name="Goolsby J.A."/>
            <person name="Tidwell J."/>
            <person name="Bellgard S.E."/>
            <person name="Bellgard M.I."/>
        </authorList>
    </citation>
    <scope>NUCLEOTIDE SEQUENCE</scope>
    <source>
        <tissue evidence="1">Shoot tissue taken approximately 20 cm above the soil surface</tissue>
    </source>
</reference>
<organism evidence="1">
    <name type="scientific">Arundo donax</name>
    <name type="common">Giant reed</name>
    <name type="synonym">Donax arundinaceus</name>
    <dbReference type="NCBI Taxonomy" id="35708"/>
    <lineage>
        <taxon>Eukaryota</taxon>
        <taxon>Viridiplantae</taxon>
        <taxon>Streptophyta</taxon>
        <taxon>Embryophyta</taxon>
        <taxon>Tracheophyta</taxon>
        <taxon>Spermatophyta</taxon>
        <taxon>Magnoliopsida</taxon>
        <taxon>Liliopsida</taxon>
        <taxon>Poales</taxon>
        <taxon>Poaceae</taxon>
        <taxon>PACMAD clade</taxon>
        <taxon>Arundinoideae</taxon>
        <taxon>Arundineae</taxon>
        <taxon>Arundo</taxon>
    </lineage>
</organism>
<sequence>MGCQILTLVRVTHLAFHLEEPKDNALIFQNSFSLVIYHLNLIHSHIRAQYAI</sequence>
<reference evidence="1" key="1">
    <citation type="submission" date="2014-09" db="EMBL/GenBank/DDBJ databases">
        <authorList>
            <person name="Magalhaes I.L.F."/>
            <person name="Oliveira U."/>
            <person name="Santos F.R."/>
            <person name="Vidigal T.H.D.A."/>
            <person name="Brescovit A.D."/>
            <person name="Santos A.J."/>
        </authorList>
    </citation>
    <scope>NUCLEOTIDE SEQUENCE</scope>
    <source>
        <tissue evidence="1">Shoot tissue taken approximately 20 cm above the soil surface</tissue>
    </source>
</reference>
<evidence type="ECO:0000313" key="1">
    <source>
        <dbReference type="EMBL" id="JAE11506.1"/>
    </source>
</evidence>
<protein>
    <submittedName>
        <fullName evidence="1">Uncharacterized protein</fullName>
    </submittedName>
</protein>
<dbReference type="AlphaFoldDB" id="A0A0A9FMQ0"/>
<dbReference type="EMBL" id="GBRH01186390">
    <property type="protein sequence ID" value="JAE11506.1"/>
    <property type="molecule type" value="Transcribed_RNA"/>
</dbReference>